<evidence type="ECO:0000259" key="1">
    <source>
        <dbReference type="SMART" id="SM00355"/>
    </source>
</evidence>
<sequence>MSTTKKLVRRTYTKTAEGLYVCPECPTYTAVNQSTMCMHMNKYHDPSREIKCTWCDKIFVEKKTLEDHLSTRAGKGGHPSLANATTGFACPFADCTFSSPSKGNCRTHCMRVHVAKETSAILERTKDSIECKTCTRTFDTMTGFYYHSMGCISLPVGDERHALLEQIA</sequence>
<feature type="domain" description="C2H2-type" evidence="1">
    <location>
        <begin position="88"/>
        <end position="113"/>
    </location>
</feature>
<dbReference type="AlphaFoldDB" id="A0A6C0K242"/>
<proteinExistence type="predicted"/>
<dbReference type="SUPFAM" id="SSF57667">
    <property type="entry name" value="beta-beta-alpha zinc fingers"/>
    <property type="match status" value="1"/>
</dbReference>
<feature type="domain" description="C2H2-type" evidence="1">
    <location>
        <begin position="50"/>
        <end position="70"/>
    </location>
</feature>
<evidence type="ECO:0000313" key="2">
    <source>
        <dbReference type="EMBL" id="QHU11166.1"/>
    </source>
</evidence>
<organism evidence="2">
    <name type="scientific">viral metagenome</name>
    <dbReference type="NCBI Taxonomy" id="1070528"/>
    <lineage>
        <taxon>unclassified sequences</taxon>
        <taxon>metagenomes</taxon>
        <taxon>organismal metagenomes</taxon>
    </lineage>
</organism>
<dbReference type="EMBL" id="MN740779">
    <property type="protein sequence ID" value="QHU11166.1"/>
    <property type="molecule type" value="Genomic_DNA"/>
</dbReference>
<dbReference type="Gene3D" id="3.30.160.60">
    <property type="entry name" value="Classic Zinc Finger"/>
    <property type="match status" value="1"/>
</dbReference>
<accession>A0A6C0K242</accession>
<protein>
    <recommendedName>
        <fullName evidence="1">C2H2-type domain-containing protein</fullName>
    </recommendedName>
</protein>
<name>A0A6C0K242_9ZZZZ</name>
<dbReference type="SMART" id="SM00355">
    <property type="entry name" value="ZnF_C2H2"/>
    <property type="match status" value="4"/>
</dbReference>
<feature type="domain" description="C2H2-type" evidence="1">
    <location>
        <begin position="20"/>
        <end position="44"/>
    </location>
</feature>
<feature type="domain" description="C2H2-type" evidence="1">
    <location>
        <begin position="129"/>
        <end position="149"/>
    </location>
</feature>
<dbReference type="InterPro" id="IPR036236">
    <property type="entry name" value="Znf_C2H2_sf"/>
</dbReference>
<reference evidence="2" key="1">
    <citation type="journal article" date="2020" name="Nature">
        <title>Giant virus diversity and host interactions through global metagenomics.</title>
        <authorList>
            <person name="Schulz F."/>
            <person name="Roux S."/>
            <person name="Paez-Espino D."/>
            <person name="Jungbluth S."/>
            <person name="Walsh D.A."/>
            <person name="Denef V.J."/>
            <person name="McMahon K.D."/>
            <person name="Konstantinidis K.T."/>
            <person name="Eloe-Fadrosh E.A."/>
            <person name="Kyrpides N.C."/>
            <person name="Woyke T."/>
        </authorList>
    </citation>
    <scope>NUCLEOTIDE SEQUENCE</scope>
    <source>
        <strain evidence="2">GVMAG-S-1101165-84</strain>
    </source>
</reference>
<dbReference type="InterPro" id="IPR013087">
    <property type="entry name" value="Znf_C2H2_type"/>
</dbReference>